<dbReference type="OrthoDB" id="795889at2"/>
<evidence type="ECO:0000313" key="3">
    <source>
        <dbReference type="Proteomes" id="UP000295479"/>
    </source>
</evidence>
<sequence>MKNFTNLCFFIILFSIQSFAHIKVTKISAKNKAHFITTKINYPILGLYQYENISEPIVILNADGIGIFQYKDLSKKDITWGLECTEDGLLRFKEGFDSSAYSLWYKTNDSLINPKSIETNDWNRAEFSIHFRTKKIYIMGERVKVYVD</sequence>
<dbReference type="AlphaFoldDB" id="A0A4R5C7X1"/>
<accession>A0A4R5C7X1</accession>
<evidence type="ECO:0000256" key="1">
    <source>
        <dbReference type="SAM" id="SignalP"/>
    </source>
</evidence>
<name>A0A4R5C7X1_9FLAO</name>
<evidence type="ECO:0000313" key="2">
    <source>
        <dbReference type="EMBL" id="TDD94210.1"/>
    </source>
</evidence>
<dbReference type="RefSeq" id="WP_132009173.1">
    <property type="nucleotide sequence ID" value="NZ_SMFK01000018.1"/>
</dbReference>
<keyword evidence="1" id="KW-0732">Signal</keyword>
<protein>
    <submittedName>
        <fullName evidence="2">Uncharacterized protein</fullName>
    </submittedName>
</protein>
<keyword evidence="3" id="KW-1185">Reference proteome</keyword>
<dbReference type="EMBL" id="SMFK01000018">
    <property type="protein sequence ID" value="TDD94210.1"/>
    <property type="molecule type" value="Genomic_DNA"/>
</dbReference>
<proteinExistence type="predicted"/>
<comment type="caution">
    <text evidence="2">The sequence shown here is derived from an EMBL/GenBank/DDBJ whole genome shotgun (WGS) entry which is preliminary data.</text>
</comment>
<gene>
    <name evidence="2" type="ORF">E0F76_17355</name>
</gene>
<dbReference type="Proteomes" id="UP000295479">
    <property type="component" value="Unassembled WGS sequence"/>
</dbReference>
<reference evidence="2 3" key="1">
    <citation type="submission" date="2019-03" db="EMBL/GenBank/DDBJ databases">
        <title>Flavobacterium AR-3-4 sp. nov. isolated from arctic soil.</title>
        <authorList>
            <person name="Chaudhary D.K."/>
        </authorList>
    </citation>
    <scope>NUCLEOTIDE SEQUENCE [LARGE SCALE GENOMIC DNA]</scope>
    <source>
        <strain evidence="2 3">AR-3-4</strain>
    </source>
</reference>
<feature type="chain" id="PRO_5020348975" evidence="1">
    <location>
        <begin position="21"/>
        <end position="148"/>
    </location>
</feature>
<organism evidence="2 3">
    <name type="scientific">Flavobacterium cellulosilyticum</name>
    <dbReference type="NCBI Taxonomy" id="2541731"/>
    <lineage>
        <taxon>Bacteria</taxon>
        <taxon>Pseudomonadati</taxon>
        <taxon>Bacteroidota</taxon>
        <taxon>Flavobacteriia</taxon>
        <taxon>Flavobacteriales</taxon>
        <taxon>Flavobacteriaceae</taxon>
        <taxon>Flavobacterium</taxon>
    </lineage>
</organism>
<feature type="signal peptide" evidence="1">
    <location>
        <begin position="1"/>
        <end position="20"/>
    </location>
</feature>